<dbReference type="EMBL" id="NQVE01000142">
    <property type="protein sequence ID" value="RAL44670.1"/>
    <property type="molecule type" value="Genomic_DNA"/>
</dbReference>
<protein>
    <recommendedName>
        <fullName evidence="3">Protein kinase domain-containing protein</fullName>
    </recommendedName>
</protein>
<dbReference type="Proteomes" id="UP000249390">
    <property type="component" value="Unassembled WGS sequence"/>
</dbReference>
<organism evidence="1 2">
    <name type="scientific">Cuscuta australis</name>
    <dbReference type="NCBI Taxonomy" id="267555"/>
    <lineage>
        <taxon>Eukaryota</taxon>
        <taxon>Viridiplantae</taxon>
        <taxon>Streptophyta</taxon>
        <taxon>Embryophyta</taxon>
        <taxon>Tracheophyta</taxon>
        <taxon>Spermatophyta</taxon>
        <taxon>Magnoliopsida</taxon>
        <taxon>eudicotyledons</taxon>
        <taxon>Gunneridae</taxon>
        <taxon>Pentapetalae</taxon>
        <taxon>asterids</taxon>
        <taxon>lamiids</taxon>
        <taxon>Solanales</taxon>
        <taxon>Convolvulaceae</taxon>
        <taxon>Cuscuteae</taxon>
        <taxon>Cuscuta</taxon>
        <taxon>Cuscuta subgen. Grammica</taxon>
        <taxon>Cuscuta sect. Cleistogrammica</taxon>
    </lineage>
</organism>
<accession>A0A328DHK4</accession>
<comment type="caution">
    <text evidence="1">The sequence shown here is derived from an EMBL/GenBank/DDBJ whole genome shotgun (WGS) entry which is preliminary data.</text>
</comment>
<name>A0A328DHK4_9ASTE</name>
<sequence>MLLPDILLMVRSPCNVLRVLLRHTANQLDSSQIHAFCFWHILVVVYDGMSVATQLGSLFIWFHERRFSSAGGIKPEGIMIDNNFNIKVFDFGFLARVREEDNVVPTCYPVSLYAPDETVCSGALLKILLSYLLQCSVLLVNFIQPRLLHQLSSNALCCQSFKKSS</sequence>
<evidence type="ECO:0000313" key="1">
    <source>
        <dbReference type="EMBL" id="RAL44670.1"/>
    </source>
</evidence>
<evidence type="ECO:0008006" key="3">
    <source>
        <dbReference type="Google" id="ProtNLM"/>
    </source>
</evidence>
<reference evidence="1 2" key="1">
    <citation type="submission" date="2018-06" db="EMBL/GenBank/DDBJ databases">
        <title>The Genome of Cuscuta australis (Dodder) Provides Insight into the Evolution of Plant Parasitism.</title>
        <authorList>
            <person name="Liu H."/>
        </authorList>
    </citation>
    <scope>NUCLEOTIDE SEQUENCE [LARGE SCALE GENOMIC DNA]</scope>
    <source>
        <strain evidence="2">cv. Yunnan</strain>
        <tissue evidence="1">Vines</tissue>
    </source>
</reference>
<gene>
    <name evidence="1" type="ORF">DM860_003429</name>
</gene>
<proteinExistence type="predicted"/>
<dbReference type="AlphaFoldDB" id="A0A328DHK4"/>
<evidence type="ECO:0000313" key="2">
    <source>
        <dbReference type="Proteomes" id="UP000249390"/>
    </source>
</evidence>
<dbReference type="SUPFAM" id="SSF56112">
    <property type="entry name" value="Protein kinase-like (PK-like)"/>
    <property type="match status" value="1"/>
</dbReference>
<dbReference type="InterPro" id="IPR011009">
    <property type="entry name" value="Kinase-like_dom_sf"/>
</dbReference>
<keyword evidence="2" id="KW-1185">Reference proteome</keyword>